<dbReference type="Pfam" id="PF16508">
    <property type="entry name" value="NIBRIN_BRCT_II"/>
    <property type="match status" value="1"/>
</dbReference>
<dbReference type="InterPro" id="IPR008984">
    <property type="entry name" value="SMAD_FHA_dom_sf"/>
</dbReference>
<dbReference type="Pfam" id="PF00498">
    <property type="entry name" value="FHA"/>
    <property type="match status" value="1"/>
</dbReference>
<dbReference type="InterPro" id="IPR032429">
    <property type="entry name" value="Nibrin_BRCT2"/>
</dbReference>
<evidence type="ECO:0000256" key="4">
    <source>
        <dbReference type="ARBA" id="ARBA00023242"/>
    </source>
</evidence>
<protein>
    <recommendedName>
        <fullName evidence="7">FHA domain-containing protein</fullName>
    </recommendedName>
</protein>
<keyword evidence="2" id="KW-0227">DNA damage</keyword>
<feature type="region of interest" description="Disordered" evidence="6">
    <location>
        <begin position="621"/>
        <end position="695"/>
    </location>
</feature>
<evidence type="ECO:0000256" key="1">
    <source>
        <dbReference type="ARBA" id="ARBA00004123"/>
    </source>
</evidence>
<keyword evidence="9" id="KW-1185">Reference proteome</keyword>
<comment type="caution">
    <text evidence="8">The sequence shown here is derived from an EMBL/GenBank/DDBJ whole genome shotgun (WGS) entry which is preliminary data.</text>
</comment>
<dbReference type="SUPFAM" id="SSF49879">
    <property type="entry name" value="SMAD/FHA domain"/>
    <property type="match status" value="1"/>
</dbReference>
<name>A0A1J9QJF9_9EURO</name>
<dbReference type="PROSITE" id="PS50006">
    <property type="entry name" value="FHA_DOMAIN"/>
    <property type="match status" value="1"/>
</dbReference>
<dbReference type="GO" id="GO:0003684">
    <property type="term" value="F:damaged DNA binding"/>
    <property type="evidence" value="ECO:0007669"/>
    <property type="project" value="TreeGrafter"/>
</dbReference>
<dbReference type="InterPro" id="IPR040227">
    <property type="entry name" value="Nibrin-rel"/>
</dbReference>
<reference evidence="8 9" key="1">
    <citation type="submission" date="2015-08" db="EMBL/GenBank/DDBJ databases">
        <title>Emmonsia species relationships and genome sequence.</title>
        <authorList>
            <person name="Cuomo C.A."/>
            <person name="Schwartz I.S."/>
            <person name="Kenyon C."/>
            <person name="De Hoog G.S."/>
            <person name="Govender N.P."/>
            <person name="Botha A."/>
            <person name="Moreno L."/>
            <person name="De Vries M."/>
            <person name="Munoz J.F."/>
            <person name="Stielow J.B."/>
        </authorList>
    </citation>
    <scope>NUCLEOTIDE SEQUENCE [LARGE SCALE GENOMIC DNA]</scope>
    <source>
        <strain evidence="8 9">EI222</strain>
    </source>
</reference>
<evidence type="ECO:0000313" key="8">
    <source>
        <dbReference type="EMBL" id="OJD20331.1"/>
    </source>
</evidence>
<dbReference type="EMBL" id="LGTZ01001933">
    <property type="protein sequence ID" value="OJD20331.1"/>
    <property type="molecule type" value="Genomic_DNA"/>
</dbReference>
<comment type="subcellular location">
    <subcellularLocation>
        <location evidence="1">Nucleus</location>
    </subcellularLocation>
</comment>
<evidence type="ECO:0000256" key="6">
    <source>
        <dbReference type="SAM" id="MobiDB-lite"/>
    </source>
</evidence>
<evidence type="ECO:0000256" key="5">
    <source>
        <dbReference type="ARBA" id="ARBA00044757"/>
    </source>
</evidence>
<dbReference type="GO" id="GO:0030870">
    <property type="term" value="C:Mre11 complex"/>
    <property type="evidence" value="ECO:0007669"/>
    <property type="project" value="InterPro"/>
</dbReference>
<dbReference type="PANTHER" id="PTHR12162">
    <property type="entry name" value="NIBRIN-RELATED"/>
    <property type="match status" value="1"/>
</dbReference>
<dbReference type="InterPro" id="IPR000253">
    <property type="entry name" value="FHA_dom"/>
</dbReference>
<dbReference type="AlphaFoldDB" id="A0A1J9QJF9"/>
<evidence type="ECO:0000259" key="7">
    <source>
        <dbReference type="PROSITE" id="PS50006"/>
    </source>
</evidence>
<gene>
    <name evidence="8" type="ORF">ACJ73_08335</name>
</gene>
<feature type="region of interest" description="Disordered" evidence="6">
    <location>
        <begin position="358"/>
        <end position="402"/>
    </location>
</feature>
<sequence>MWILSSDGDFLFGKRVWLKPGKKYLFGRVKRNGVRHAINNTTISRQHLVIEVGHVKPGAGLQIHSKSRLIVTDQKTKCGTIVDGESIQGSSKELNNDEHVIRIGKYPHVLRIKWHPVVLTFSFPSKAKDPLKEALCRLEGLDIKTIIPYVVDKTTHVVQTKRNTAKGLQALINGRFIIQKSYIEAIVYATTPGDLGSEEALCPLEEDFDAAWPDPTQYLPPKGREPTQRPDAAYEPNPNRINVFEGYTFIFCDASRFEDLQGPITNGHGKALLYKMERGRTTADDLVSYMKQIAGNKGLGHFDGSGGVGLVQFRKADERCDWDGEMENRVAEITGQKIVETSEFLDAILGNDASSLLRPNPKNIPLRQSERLDEQAPVNEDDPVRMDVSETQAASHPPKRSRTRAFVSKFKTFDDGFDMDSIPVYTLEQGDGSEQASQAMITESLPDPSQASLPVSEGEDMVSELLPGAAAMKVHLAESRKRKKSTPPLETSQKPKKAKLNVMEAARQRRQAVDETAMQQREQEVASFRAMTESVDIGRLRNVAIVEEMVVPVMSREPIDPADIIRYDERWNGRKNFKKFRRKGHGYSIPRTVQPVIVPVEEVKRKDFGLGGAYWCTSRRTTTERNEETPSTSQRITTRSKSPTPPARIGKRPRGTRDAGESDSEDGLRFRFRRRKGRYIPEAGFQTKNPNDRNA</sequence>
<dbReference type="InterPro" id="IPR043014">
    <property type="entry name" value="Nibrin_BRCT2_sf"/>
</dbReference>
<dbReference type="OrthoDB" id="552194at2759"/>
<dbReference type="VEuPathDB" id="FungiDB:ACJ73_08335"/>
<feature type="domain" description="FHA" evidence="7">
    <location>
        <begin position="24"/>
        <end position="87"/>
    </location>
</feature>
<comment type="similarity">
    <text evidence="5">Belongs to the Nibrin family.</text>
</comment>
<organism evidence="8 9">
    <name type="scientific">Blastomyces percursus</name>
    <dbReference type="NCBI Taxonomy" id="1658174"/>
    <lineage>
        <taxon>Eukaryota</taxon>
        <taxon>Fungi</taxon>
        <taxon>Dikarya</taxon>
        <taxon>Ascomycota</taxon>
        <taxon>Pezizomycotina</taxon>
        <taxon>Eurotiomycetes</taxon>
        <taxon>Eurotiomycetidae</taxon>
        <taxon>Onygenales</taxon>
        <taxon>Ajellomycetaceae</taxon>
        <taxon>Blastomyces</taxon>
    </lineage>
</organism>
<keyword evidence="3" id="KW-0234">DNA repair</keyword>
<dbReference type="Gene3D" id="3.40.50.10980">
    <property type="entry name" value="Nibrin, BRCT2 domain"/>
    <property type="match status" value="1"/>
</dbReference>
<dbReference type="GO" id="GO:0000724">
    <property type="term" value="P:double-strand break repair via homologous recombination"/>
    <property type="evidence" value="ECO:0007669"/>
    <property type="project" value="TreeGrafter"/>
</dbReference>
<dbReference type="STRING" id="1658174.A0A1J9QJF9"/>
<dbReference type="GO" id="GO:0007095">
    <property type="term" value="P:mitotic G2 DNA damage checkpoint signaling"/>
    <property type="evidence" value="ECO:0007669"/>
    <property type="project" value="InterPro"/>
</dbReference>
<dbReference type="Proteomes" id="UP000242791">
    <property type="component" value="Unassembled WGS sequence"/>
</dbReference>
<keyword evidence="4" id="KW-0539">Nucleus</keyword>
<evidence type="ECO:0000256" key="2">
    <source>
        <dbReference type="ARBA" id="ARBA00022763"/>
    </source>
</evidence>
<dbReference type="Gene3D" id="2.60.200.20">
    <property type="match status" value="1"/>
</dbReference>
<accession>A0A1J9QJF9</accession>
<proteinExistence type="inferred from homology"/>
<feature type="region of interest" description="Disordered" evidence="6">
    <location>
        <begin position="476"/>
        <end position="499"/>
    </location>
</feature>
<evidence type="ECO:0000256" key="3">
    <source>
        <dbReference type="ARBA" id="ARBA00023204"/>
    </source>
</evidence>
<evidence type="ECO:0000313" key="9">
    <source>
        <dbReference type="Proteomes" id="UP000242791"/>
    </source>
</evidence>
<dbReference type="PANTHER" id="PTHR12162:SF0">
    <property type="entry name" value="NIBRIN"/>
    <property type="match status" value="1"/>
</dbReference>